<dbReference type="EMBL" id="CP162601">
    <property type="protein sequence ID" value="XDK26106.1"/>
    <property type="molecule type" value="Genomic_DNA"/>
</dbReference>
<evidence type="ECO:0000313" key="1">
    <source>
        <dbReference type="EMBL" id="XDK26106.1"/>
    </source>
</evidence>
<sequence length="85" mass="9205">MATVRKSQSEKQDIEALEEQVYHKAQEAVKETVESMKENAQLNAEAGKEALKNASGAVENTIKEKPFVSLGCAFIAGLAIAKILK</sequence>
<name>A0AB39HIJ0_9VIBR</name>
<protein>
    <recommendedName>
        <fullName evidence="2">DUF883 domain-containing protein</fullName>
    </recommendedName>
</protein>
<reference evidence="1" key="1">
    <citation type="submission" date="2024-07" db="EMBL/GenBank/DDBJ databases">
        <title>Genome Analysis of a Potential Novel Vibrio Species Secreting pH- and Thermo-stable Alginate Lyase and its Application in Producing Alginate Oligosaccharides.</title>
        <authorList>
            <person name="Huang H."/>
            <person name="Bao K."/>
        </authorList>
    </citation>
    <scope>NUCLEOTIDE SEQUENCE</scope>
    <source>
        <strain evidence="1">HB236076</strain>
    </source>
</reference>
<proteinExistence type="predicted"/>
<dbReference type="KEGG" id="vih:AB0763_05560"/>
<gene>
    <name evidence="1" type="ORF">AB0763_05560</name>
</gene>
<organism evidence="1">
    <name type="scientific">Vibrio sp. HB236076</name>
    <dbReference type="NCBI Taxonomy" id="3232307"/>
    <lineage>
        <taxon>Bacteria</taxon>
        <taxon>Pseudomonadati</taxon>
        <taxon>Pseudomonadota</taxon>
        <taxon>Gammaproteobacteria</taxon>
        <taxon>Vibrionales</taxon>
        <taxon>Vibrionaceae</taxon>
        <taxon>Vibrio</taxon>
    </lineage>
</organism>
<dbReference type="RefSeq" id="WP_306101727.1">
    <property type="nucleotide sequence ID" value="NZ_CP162601.1"/>
</dbReference>
<dbReference type="AlphaFoldDB" id="A0AB39HIJ0"/>
<accession>A0AB39HIJ0</accession>
<evidence type="ECO:0008006" key="2">
    <source>
        <dbReference type="Google" id="ProtNLM"/>
    </source>
</evidence>